<dbReference type="EMBL" id="JAKIKU010000006">
    <property type="protein sequence ID" value="MCL1046229.1"/>
    <property type="molecule type" value="Genomic_DNA"/>
</dbReference>
<evidence type="ECO:0000313" key="1">
    <source>
        <dbReference type="EMBL" id="MCL1046229.1"/>
    </source>
</evidence>
<keyword evidence="2" id="KW-1185">Reference proteome</keyword>
<dbReference type="RefSeq" id="WP_102527078.1">
    <property type="nucleotide sequence ID" value="NZ_JAKIKU010000006.1"/>
</dbReference>
<protein>
    <submittedName>
        <fullName evidence="1">DUF1289 domain-containing protein</fullName>
    </submittedName>
</protein>
<accession>A0ABT0KRJ6</accession>
<dbReference type="Proteomes" id="UP001202134">
    <property type="component" value="Unassembled WGS sequence"/>
</dbReference>
<proteinExistence type="predicted"/>
<name>A0ABT0KRJ6_9GAMM</name>
<organism evidence="1 2">
    <name type="scientific">Shewanella electrodiphila</name>
    <dbReference type="NCBI Taxonomy" id="934143"/>
    <lineage>
        <taxon>Bacteria</taxon>
        <taxon>Pseudomonadati</taxon>
        <taxon>Pseudomonadota</taxon>
        <taxon>Gammaproteobacteria</taxon>
        <taxon>Alteromonadales</taxon>
        <taxon>Shewanellaceae</taxon>
        <taxon>Shewanella</taxon>
    </lineage>
</organism>
<dbReference type="InterPro" id="IPR010710">
    <property type="entry name" value="DUF1289"/>
</dbReference>
<dbReference type="Pfam" id="PF06945">
    <property type="entry name" value="DUF1289"/>
    <property type="match status" value="1"/>
</dbReference>
<evidence type="ECO:0000313" key="2">
    <source>
        <dbReference type="Proteomes" id="UP001202134"/>
    </source>
</evidence>
<sequence>MHSPCVAKCGLNDDDFCMGCFRHINEIVGWGQASEEKKQAVWQQLPQRKEQMKGGNNSQIISRDKWIKAQTEIEQA</sequence>
<dbReference type="PANTHER" id="PTHR35175">
    <property type="entry name" value="DUF1289 DOMAIN-CONTAINING PROTEIN"/>
    <property type="match status" value="1"/>
</dbReference>
<comment type="caution">
    <text evidence="1">The sequence shown here is derived from an EMBL/GenBank/DDBJ whole genome shotgun (WGS) entry which is preliminary data.</text>
</comment>
<gene>
    <name evidence="1" type="ORF">L2737_12970</name>
</gene>
<dbReference type="PANTHER" id="PTHR35175:SF2">
    <property type="entry name" value="DUF1289 DOMAIN-CONTAINING PROTEIN"/>
    <property type="match status" value="1"/>
</dbReference>
<reference evidence="1 2" key="1">
    <citation type="submission" date="2022-01" db="EMBL/GenBank/DDBJ databases">
        <title>Whole genome-based taxonomy of the Shewanellaceae.</title>
        <authorList>
            <person name="Martin-Rodriguez A.J."/>
        </authorList>
    </citation>
    <scope>NUCLEOTIDE SEQUENCE [LARGE SCALE GENOMIC DNA]</scope>
    <source>
        <strain evidence="1 2">DSM 24955</strain>
    </source>
</reference>